<protein>
    <recommendedName>
        <fullName evidence="5">ABC transporter domain-containing protein</fullName>
    </recommendedName>
</protein>
<evidence type="ECO:0000256" key="1">
    <source>
        <dbReference type="ARBA" id="ARBA00005417"/>
    </source>
</evidence>
<evidence type="ECO:0000256" key="2">
    <source>
        <dbReference type="ARBA" id="ARBA00022448"/>
    </source>
</evidence>
<sequence length="63" mass="6827">METILFKNVIKKYKSIIANNNLSFSVNKGEIFGLLGPNGSGKTTAIKLLTGLLYPDSGEIKIL</sequence>
<keyword evidence="2" id="KW-0813">Transport</keyword>
<feature type="domain" description="ABC transporter" evidence="5">
    <location>
        <begin position="20"/>
        <end position="62"/>
    </location>
</feature>
<accession>X0STY6</accession>
<dbReference type="InterPro" id="IPR003439">
    <property type="entry name" value="ABC_transporter-like_ATP-bd"/>
</dbReference>
<keyword evidence="3" id="KW-0547">Nucleotide-binding</keyword>
<dbReference type="PANTHER" id="PTHR42711:SF5">
    <property type="entry name" value="ABC TRANSPORTER ATP-BINDING PROTEIN NATA"/>
    <property type="match status" value="1"/>
</dbReference>
<keyword evidence="4" id="KW-0067">ATP-binding</keyword>
<dbReference type="InterPro" id="IPR050763">
    <property type="entry name" value="ABC_transporter_ATP-binding"/>
</dbReference>
<dbReference type="EMBL" id="BARS01004462">
    <property type="protein sequence ID" value="GAF78596.1"/>
    <property type="molecule type" value="Genomic_DNA"/>
</dbReference>
<evidence type="ECO:0000313" key="6">
    <source>
        <dbReference type="EMBL" id="GAF78596.1"/>
    </source>
</evidence>
<feature type="non-terminal residue" evidence="6">
    <location>
        <position position="63"/>
    </location>
</feature>
<proteinExistence type="inferred from homology"/>
<dbReference type="GO" id="GO:0005524">
    <property type="term" value="F:ATP binding"/>
    <property type="evidence" value="ECO:0007669"/>
    <property type="project" value="UniProtKB-KW"/>
</dbReference>
<dbReference type="Pfam" id="PF00005">
    <property type="entry name" value="ABC_tran"/>
    <property type="match status" value="1"/>
</dbReference>
<dbReference type="SUPFAM" id="SSF52540">
    <property type="entry name" value="P-loop containing nucleoside triphosphate hydrolases"/>
    <property type="match status" value="1"/>
</dbReference>
<evidence type="ECO:0000259" key="5">
    <source>
        <dbReference type="Pfam" id="PF00005"/>
    </source>
</evidence>
<organism evidence="6">
    <name type="scientific">marine sediment metagenome</name>
    <dbReference type="NCBI Taxonomy" id="412755"/>
    <lineage>
        <taxon>unclassified sequences</taxon>
        <taxon>metagenomes</taxon>
        <taxon>ecological metagenomes</taxon>
    </lineage>
</organism>
<comment type="caution">
    <text evidence="6">The sequence shown here is derived from an EMBL/GenBank/DDBJ whole genome shotgun (WGS) entry which is preliminary data.</text>
</comment>
<comment type="similarity">
    <text evidence="1">Belongs to the ABC transporter superfamily.</text>
</comment>
<name>X0STY6_9ZZZZ</name>
<dbReference type="AlphaFoldDB" id="X0STY6"/>
<dbReference type="Gene3D" id="3.40.50.300">
    <property type="entry name" value="P-loop containing nucleotide triphosphate hydrolases"/>
    <property type="match status" value="1"/>
</dbReference>
<reference evidence="6" key="1">
    <citation type="journal article" date="2014" name="Front. Microbiol.">
        <title>High frequency of phylogenetically diverse reductive dehalogenase-homologous genes in deep subseafloor sedimentary metagenomes.</title>
        <authorList>
            <person name="Kawai M."/>
            <person name="Futagami T."/>
            <person name="Toyoda A."/>
            <person name="Takaki Y."/>
            <person name="Nishi S."/>
            <person name="Hori S."/>
            <person name="Arai W."/>
            <person name="Tsubouchi T."/>
            <person name="Morono Y."/>
            <person name="Uchiyama I."/>
            <person name="Ito T."/>
            <person name="Fujiyama A."/>
            <person name="Inagaki F."/>
            <person name="Takami H."/>
        </authorList>
    </citation>
    <scope>NUCLEOTIDE SEQUENCE</scope>
    <source>
        <strain evidence="6">Expedition CK06-06</strain>
    </source>
</reference>
<dbReference type="GO" id="GO:0016887">
    <property type="term" value="F:ATP hydrolysis activity"/>
    <property type="evidence" value="ECO:0007669"/>
    <property type="project" value="InterPro"/>
</dbReference>
<gene>
    <name evidence="6" type="ORF">S01H1_08721</name>
</gene>
<evidence type="ECO:0000256" key="4">
    <source>
        <dbReference type="ARBA" id="ARBA00022840"/>
    </source>
</evidence>
<evidence type="ECO:0000256" key="3">
    <source>
        <dbReference type="ARBA" id="ARBA00022741"/>
    </source>
</evidence>
<dbReference type="PANTHER" id="PTHR42711">
    <property type="entry name" value="ABC TRANSPORTER ATP-BINDING PROTEIN"/>
    <property type="match status" value="1"/>
</dbReference>
<dbReference type="InterPro" id="IPR027417">
    <property type="entry name" value="P-loop_NTPase"/>
</dbReference>